<evidence type="ECO:0000256" key="2">
    <source>
        <dbReference type="SAM" id="Phobius"/>
    </source>
</evidence>
<keyword evidence="3" id="KW-0378">Hydrolase</keyword>
<keyword evidence="2" id="KW-0812">Transmembrane</keyword>
<dbReference type="Proteomes" id="UP001595755">
    <property type="component" value="Unassembled WGS sequence"/>
</dbReference>
<reference evidence="4" key="1">
    <citation type="journal article" date="2019" name="Int. J. Syst. Evol. Microbiol.">
        <title>The Global Catalogue of Microorganisms (GCM) 10K type strain sequencing project: providing services to taxonomists for standard genome sequencing and annotation.</title>
        <authorList>
            <consortium name="The Broad Institute Genomics Platform"/>
            <consortium name="The Broad Institute Genome Sequencing Center for Infectious Disease"/>
            <person name="Wu L."/>
            <person name="Ma J."/>
        </authorList>
    </citation>
    <scope>NUCLEOTIDE SEQUENCE [LARGE SCALE GENOMIC DNA]</scope>
    <source>
        <strain evidence="4">CGMCC 4.1641</strain>
    </source>
</reference>
<feature type="transmembrane region" description="Helical" evidence="2">
    <location>
        <begin position="121"/>
        <end position="142"/>
    </location>
</feature>
<protein>
    <submittedName>
        <fullName evidence="3">Alpha/beta hydrolase</fullName>
    </submittedName>
</protein>
<feature type="transmembrane region" description="Helical" evidence="2">
    <location>
        <begin position="30"/>
        <end position="52"/>
    </location>
</feature>
<keyword evidence="2" id="KW-0472">Membrane</keyword>
<feature type="transmembrane region" description="Helical" evidence="2">
    <location>
        <begin position="154"/>
        <end position="172"/>
    </location>
</feature>
<dbReference type="EMBL" id="JBHSED010000013">
    <property type="protein sequence ID" value="MFC4303592.1"/>
    <property type="molecule type" value="Genomic_DNA"/>
</dbReference>
<evidence type="ECO:0000313" key="4">
    <source>
        <dbReference type="Proteomes" id="UP001595755"/>
    </source>
</evidence>
<gene>
    <name evidence="3" type="ORF">ACFO1S_09005</name>
</gene>
<feature type="region of interest" description="Disordered" evidence="1">
    <location>
        <begin position="183"/>
        <end position="205"/>
    </location>
</feature>
<keyword evidence="4" id="KW-1185">Reference proteome</keyword>
<sequence>MNLEYEITESKRITSRLRNRLAGLHLRDSGVWKGAIAALWLLTCAAVAAAAMGMPTGLGKPFDVTAGIALNTMGMAVASWLIAALLAICGCRVPRLTVGSLLYTGVLLYVVLFFSELGWKASLLYSAACALAAAGAGLLAGAMARLDRRGLRRALGLAAVLAFVAALLWSGLPQRFMPGGAGVDDAAQRTAEGDQREEPPLFSDPSEPGSFAYREFTYASGKDKHREEFGRQADLVSASVDASAYINNWAWLRKQFWGFDEAGLPLNGRVWMPEGEGPFPIVLMVHGNHLMENFSDDGYGYLGRLLASKGIAAVSIDENFLNYSVWSGIPDEDMKPRAWLMMKHIEQLQAYALQETSPFYGRIDFRRIALLGHSRGGQAAAMAADASRWFTGDAGLPPSDSYAIQAVIALAPTDTEVDGKRPELRDISYLTLQGAKDADLVNFYGDRQYGRVSFPSHDSAFKASLYIEDANHSQFNTSWGRSDNALPAGLFIRPQALLPAEDQRMIAEVYVAAFAETVLLDEAAYEPLFRDYRTAGGYLPDTRYYNQYENGDFRLLADFSGADREVPSPGATAQATDLSDWRHVNALNRQGEAKSDRGVLLEWQDEGSYTIKLDDASVRLADADEESILMFSLANMSRDLEEQIENEEEPEEIEALESAMETPLAIEIELRDDSGNFARLPLDEFMEAEPQVETRFTWLPGIEEIVAKGKFKDAEEPVYQTYELPLEEFRAANPGFDPSRWASLTFYFREGPGKVMLDSLGWIAGG</sequence>
<feature type="transmembrane region" description="Helical" evidence="2">
    <location>
        <begin position="64"/>
        <end position="89"/>
    </location>
</feature>
<evidence type="ECO:0000313" key="3">
    <source>
        <dbReference type="EMBL" id="MFC4303592.1"/>
    </source>
</evidence>
<name>A0ABV8S8A1_9BACL</name>
<accession>A0ABV8S8A1</accession>
<comment type="caution">
    <text evidence="3">The sequence shown here is derived from an EMBL/GenBank/DDBJ whole genome shotgun (WGS) entry which is preliminary data.</text>
</comment>
<dbReference type="Gene3D" id="3.40.50.1820">
    <property type="entry name" value="alpha/beta hydrolase"/>
    <property type="match status" value="1"/>
</dbReference>
<dbReference type="GO" id="GO:0016787">
    <property type="term" value="F:hydrolase activity"/>
    <property type="evidence" value="ECO:0007669"/>
    <property type="project" value="UniProtKB-KW"/>
</dbReference>
<dbReference type="InterPro" id="IPR029058">
    <property type="entry name" value="AB_hydrolase_fold"/>
</dbReference>
<proteinExistence type="predicted"/>
<dbReference type="SUPFAM" id="SSF53474">
    <property type="entry name" value="alpha/beta-Hydrolases"/>
    <property type="match status" value="1"/>
</dbReference>
<dbReference type="RefSeq" id="WP_204602697.1">
    <property type="nucleotide sequence ID" value="NZ_JBHSED010000013.1"/>
</dbReference>
<evidence type="ECO:0000256" key="1">
    <source>
        <dbReference type="SAM" id="MobiDB-lite"/>
    </source>
</evidence>
<keyword evidence="2" id="KW-1133">Transmembrane helix</keyword>
<feature type="transmembrane region" description="Helical" evidence="2">
    <location>
        <begin position="96"/>
        <end position="115"/>
    </location>
</feature>
<organism evidence="3 4">
    <name type="scientific">Cohnella boryungensis</name>
    <dbReference type="NCBI Taxonomy" id="768479"/>
    <lineage>
        <taxon>Bacteria</taxon>
        <taxon>Bacillati</taxon>
        <taxon>Bacillota</taxon>
        <taxon>Bacilli</taxon>
        <taxon>Bacillales</taxon>
        <taxon>Paenibacillaceae</taxon>
        <taxon>Cohnella</taxon>
    </lineage>
</organism>